<comment type="caution">
    <text evidence="1">The sequence shown here is derived from an EMBL/GenBank/DDBJ whole genome shotgun (WGS) entry which is preliminary data.</text>
</comment>
<proteinExistence type="predicted"/>
<sequence length="594" mass="67103">MTVDKTLLPTDKPIHRDQCRLIRVLNKYLESQDLPVRMDIEGVCQGLSALRCKYVLAGRENEYYEMLDKLTSSKKLSSSSFMEVNHFIVEVLVAYMPDLFDVRKEQKDSLSNLSIDYKQLSASLELCMITTDKDWELIFDEINLQKDEAMLLTVLGHAVSVSRPPNAEGYRLADPNEPKGYVDYPDAESLIAALHKIAEYCNLKGDLGLTIELVRHPNAEPRTSSLPSIEDIYDRYSSKSAQFTRIDSNKKEVDCGQLEFACRRDNIEVVKCVIDKLKPMPKEIVLGLITALKSNNSQVADYLLSIPLAKHFKLKDIAPEDSINMYFDITFDTGHYKCFEMLLTHNKFQDYYLNQLLTKENALNIIHKVANSANPELLQTLLNDLTVKATPPLTNDEIAEVILTKQDNTDAIEKAIGKKGRCGLSNTECVEALVKKVFSSTNQPSDEQLLNYTLLAMKSNQPHLVNLFIDTIKERLPQDRQEHLFKSIYLSTGTAKRTDYSVLKALDQAGCNLSIGVKAIMKEKEGKAPGILLSIGTHLSNFSDWLEGINRSNNMSYCKEKFNAFKQKISGHKEVSNEVSSVEQNIHSVEIKVN</sequence>
<protein>
    <submittedName>
        <fullName evidence="1">Ankyrin repeat-containing protein</fullName>
    </submittedName>
</protein>
<evidence type="ECO:0000313" key="2">
    <source>
        <dbReference type="Proteomes" id="UP000054729"/>
    </source>
</evidence>
<accession>A0A0W1AB29</accession>
<organism evidence="1 2">
    <name type="scientific">Legionella waltersii</name>
    <dbReference type="NCBI Taxonomy" id="66969"/>
    <lineage>
        <taxon>Bacteria</taxon>
        <taxon>Pseudomonadati</taxon>
        <taxon>Pseudomonadota</taxon>
        <taxon>Gammaproteobacteria</taxon>
        <taxon>Legionellales</taxon>
        <taxon>Legionellaceae</taxon>
        <taxon>Legionella</taxon>
    </lineage>
</organism>
<dbReference type="AlphaFoldDB" id="A0A0W1AB29"/>
<dbReference type="RefSeq" id="WP_058480568.1">
    <property type="nucleotide sequence ID" value="NZ_CAAAIQ010000004.1"/>
</dbReference>
<reference evidence="1 2" key="1">
    <citation type="submission" date="2015-11" db="EMBL/GenBank/DDBJ databases">
        <title>Genomic analysis of 38 Legionella species identifies large and diverse effector repertoires.</title>
        <authorList>
            <person name="Burstein D."/>
            <person name="Amaro F."/>
            <person name="Zusman T."/>
            <person name="Lifshitz Z."/>
            <person name="Cohen O."/>
            <person name="Gilbert J.A."/>
            <person name="Pupko T."/>
            <person name="Shuman H.A."/>
            <person name="Segal G."/>
        </authorList>
    </citation>
    <scope>NUCLEOTIDE SEQUENCE [LARGE SCALE GENOMIC DNA]</scope>
    <source>
        <strain evidence="1 2">ATCC 51914</strain>
    </source>
</reference>
<dbReference type="PATRIC" id="fig|66969.6.peg.2086"/>
<dbReference type="OrthoDB" id="5647189at2"/>
<dbReference type="EMBL" id="LNZB01000041">
    <property type="protein sequence ID" value="KTD78484.1"/>
    <property type="molecule type" value="Genomic_DNA"/>
</dbReference>
<gene>
    <name evidence="1" type="ORF">Lwal_1919</name>
</gene>
<keyword evidence="2" id="KW-1185">Reference proteome</keyword>
<dbReference type="Proteomes" id="UP000054729">
    <property type="component" value="Unassembled WGS sequence"/>
</dbReference>
<evidence type="ECO:0000313" key="1">
    <source>
        <dbReference type="EMBL" id="KTD78484.1"/>
    </source>
</evidence>
<name>A0A0W1AB29_9GAMM</name>